<evidence type="ECO:0000313" key="2">
    <source>
        <dbReference type="Proteomes" id="UP000054928"/>
    </source>
</evidence>
<proteinExistence type="predicted"/>
<keyword evidence="2" id="KW-1185">Reference proteome</keyword>
<organism evidence="1 2">
    <name type="scientific">Plasmopara halstedii</name>
    <name type="common">Downy mildew of sunflower</name>
    <dbReference type="NCBI Taxonomy" id="4781"/>
    <lineage>
        <taxon>Eukaryota</taxon>
        <taxon>Sar</taxon>
        <taxon>Stramenopiles</taxon>
        <taxon>Oomycota</taxon>
        <taxon>Peronosporomycetes</taxon>
        <taxon>Peronosporales</taxon>
        <taxon>Peronosporaceae</taxon>
        <taxon>Plasmopara</taxon>
    </lineage>
</organism>
<protein>
    <submittedName>
        <fullName evidence="1">Uncharacterized protein</fullName>
    </submittedName>
</protein>
<sequence length="57" mass="6383">MIGVYSCEQDFLSGYDNKGDVLRSPIQTTDGYESRLEMLEPAIINNGLYCHDGIVQL</sequence>
<dbReference type="AlphaFoldDB" id="A0A0P1AU56"/>
<dbReference type="GeneID" id="36409506"/>
<name>A0A0P1AU56_PLAHL</name>
<dbReference type="RefSeq" id="XP_024580562.1">
    <property type="nucleotide sequence ID" value="XM_024730268.1"/>
</dbReference>
<accession>A0A0P1AU56</accession>
<dbReference type="EMBL" id="CCYD01000810">
    <property type="protein sequence ID" value="CEG44193.1"/>
    <property type="molecule type" value="Genomic_DNA"/>
</dbReference>
<reference evidence="2" key="1">
    <citation type="submission" date="2014-09" db="EMBL/GenBank/DDBJ databases">
        <authorList>
            <person name="Sharma Rahul"/>
            <person name="Thines Marco"/>
        </authorList>
    </citation>
    <scope>NUCLEOTIDE SEQUENCE [LARGE SCALE GENOMIC DNA]</scope>
</reference>
<dbReference type="Proteomes" id="UP000054928">
    <property type="component" value="Unassembled WGS sequence"/>
</dbReference>
<evidence type="ECO:0000313" key="1">
    <source>
        <dbReference type="EMBL" id="CEG44193.1"/>
    </source>
</evidence>